<dbReference type="EMBL" id="ML996094">
    <property type="protein sequence ID" value="KAF2147930.1"/>
    <property type="molecule type" value="Genomic_DNA"/>
</dbReference>
<organism evidence="2 3">
    <name type="scientific">Myriangium duriaei CBS 260.36</name>
    <dbReference type="NCBI Taxonomy" id="1168546"/>
    <lineage>
        <taxon>Eukaryota</taxon>
        <taxon>Fungi</taxon>
        <taxon>Dikarya</taxon>
        <taxon>Ascomycota</taxon>
        <taxon>Pezizomycotina</taxon>
        <taxon>Dothideomycetes</taxon>
        <taxon>Dothideomycetidae</taxon>
        <taxon>Myriangiales</taxon>
        <taxon>Myriangiaceae</taxon>
        <taxon>Myriangium</taxon>
    </lineage>
</organism>
<comment type="caution">
    <text evidence="2">The sequence shown here is derived from an EMBL/GenBank/DDBJ whole genome shotgun (WGS) entry which is preliminary data.</text>
</comment>
<reference evidence="2" key="1">
    <citation type="journal article" date="2020" name="Stud. Mycol.">
        <title>101 Dothideomycetes genomes: a test case for predicting lifestyles and emergence of pathogens.</title>
        <authorList>
            <person name="Haridas S."/>
            <person name="Albert R."/>
            <person name="Binder M."/>
            <person name="Bloem J."/>
            <person name="Labutti K."/>
            <person name="Salamov A."/>
            <person name="Andreopoulos B."/>
            <person name="Baker S."/>
            <person name="Barry K."/>
            <person name="Bills G."/>
            <person name="Bluhm B."/>
            <person name="Cannon C."/>
            <person name="Castanera R."/>
            <person name="Culley D."/>
            <person name="Daum C."/>
            <person name="Ezra D."/>
            <person name="Gonzalez J."/>
            <person name="Henrissat B."/>
            <person name="Kuo A."/>
            <person name="Liang C."/>
            <person name="Lipzen A."/>
            <person name="Lutzoni F."/>
            <person name="Magnuson J."/>
            <person name="Mondo S."/>
            <person name="Nolan M."/>
            <person name="Ohm R."/>
            <person name="Pangilinan J."/>
            <person name="Park H.-J."/>
            <person name="Ramirez L."/>
            <person name="Alfaro M."/>
            <person name="Sun H."/>
            <person name="Tritt A."/>
            <person name="Yoshinaga Y."/>
            <person name="Zwiers L.-H."/>
            <person name="Turgeon B."/>
            <person name="Goodwin S."/>
            <person name="Spatafora J."/>
            <person name="Crous P."/>
            <person name="Grigoriev I."/>
        </authorList>
    </citation>
    <scope>NUCLEOTIDE SEQUENCE</scope>
    <source>
        <strain evidence="2">CBS 260.36</strain>
    </source>
</reference>
<evidence type="ECO:0000256" key="1">
    <source>
        <dbReference type="SAM" id="MobiDB-lite"/>
    </source>
</evidence>
<feature type="compositionally biased region" description="Basic and acidic residues" evidence="1">
    <location>
        <begin position="193"/>
        <end position="206"/>
    </location>
</feature>
<proteinExistence type="predicted"/>
<feature type="region of interest" description="Disordered" evidence="1">
    <location>
        <begin position="105"/>
        <end position="138"/>
    </location>
</feature>
<dbReference type="Proteomes" id="UP000799439">
    <property type="component" value="Unassembled WGS sequence"/>
</dbReference>
<sequence>MPNLCDLVHSHRHFLCGHVSIDPDRRVLVRPHSYERACSGDNVGGDCPTCVEEKFSHRHRQHHRHRRGPSKEALDFVLGRHGRQHGHRHHHGRDPYDQREIAHEGVSGEPDAPSRKLEKVEEAEPVVETQPAMTDTSPIAAAEEPSKMENGHALVVEEPSTATLGEPPSAEESATATGDISAAQEPPAVGDTPAREAHSSVEEHPFKGQPLPETPPAVVIKLAHLEEKLDEVKDNLVESKDSVAQEAGNVDDAMSEVHTRVDIVAAPSVK</sequence>
<feature type="region of interest" description="Disordered" evidence="1">
    <location>
        <begin position="161"/>
        <end position="214"/>
    </location>
</feature>
<accession>A0A9P4MBT3</accession>
<keyword evidence="3" id="KW-1185">Reference proteome</keyword>
<evidence type="ECO:0000313" key="3">
    <source>
        <dbReference type="Proteomes" id="UP000799439"/>
    </source>
</evidence>
<name>A0A9P4MBT3_9PEZI</name>
<dbReference type="AlphaFoldDB" id="A0A9P4MBT3"/>
<feature type="compositionally biased region" description="Basic and acidic residues" evidence="1">
    <location>
        <begin position="112"/>
        <end position="122"/>
    </location>
</feature>
<gene>
    <name evidence="2" type="ORF">K461DRAFT_316402</name>
</gene>
<evidence type="ECO:0000313" key="2">
    <source>
        <dbReference type="EMBL" id="KAF2147930.1"/>
    </source>
</evidence>
<protein>
    <submittedName>
        <fullName evidence="2">Uncharacterized protein</fullName>
    </submittedName>
</protein>